<proteinExistence type="predicted"/>
<dbReference type="Pfam" id="PF13473">
    <property type="entry name" value="Cupredoxin_1"/>
    <property type="match status" value="1"/>
</dbReference>
<reference evidence="3 4" key="1">
    <citation type="journal article" date="2015" name="Genome Announc.">
        <title>Expanding the biotechnology potential of lactobacilli through comparative genomics of 213 strains and associated genera.</title>
        <authorList>
            <person name="Sun Z."/>
            <person name="Harris H.M."/>
            <person name="McCann A."/>
            <person name="Guo C."/>
            <person name="Argimon S."/>
            <person name="Zhang W."/>
            <person name="Yang X."/>
            <person name="Jeffery I.B."/>
            <person name="Cooney J.C."/>
            <person name="Kagawa T.F."/>
            <person name="Liu W."/>
            <person name="Song Y."/>
            <person name="Salvetti E."/>
            <person name="Wrobel A."/>
            <person name="Rasinkangas P."/>
            <person name="Parkhill J."/>
            <person name="Rea M.C."/>
            <person name="O'Sullivan O."/>
            <person name="Ritari J."/>
            <person name="Douillard F.P."/>
            <person name="Paul Ross R."/>
            <person name="Yang R."/>
            <person name="Briner A.E."/>
            <person name="Felis G.E."/>
            <person name="de Vos W.M."/>
            <person name="Barrangou R."/>
            <person name="Klaenhammer T.R."/>
            <person name="Caufield P.W."/>
            <person name="Cui Y."/>
            <person name="Zhang H."/>
            <person name="O'Toole P.W."/>
        </authorList>
    </citation>
    <scope>NUCLEOTIDE SEQUENCE [LARGE SCALE GENOMIC DNA]</scope>
    <source>
        <strain evidence="3 4">DSM 17758</strain>
    </source>
</reference>
<keyword evidence="1" id="KW-0472">Membrane</keyword>
<dbReference type="InterPro" id="IPR008972">
    <property type="entry name" value="Cupredoxin"/>
</dbReference>
<evidence type="ECO:0000313" key="3">
    <source>
        <dbReference type="EMBL" id="KRM08852.1"/>
    </source>
</evidence>
<feature type="domain" description="EfeO-type cupredoxin-like" evidence="2">
    <location>
        <begin position="15"/>
        <end position="125"/>
    </location>
</feature>
<dbReference type="RefSeq" id="WP_057825022.1">
    <property type="nucleotide sequence ID" value="NZ_AZFX01000072.1"/>
</dbReference>
<dbReference type="AlphaFoldDB" id="A0A0R1VZ57"/>
<evidence type="ECO:0000256" key="1">
    <source>
        <dbReference type="SAM" id="Phobius"/>
    </source>
</evidence>
<dbReference type="SUPFAM" id="SSF49503">
    <property type="entry name" value="Cupredoxins"/>
    <property type="match status" value="1"/>
</dbReference>
<dbReference type="OrthoDB" id="9800141at2"/>
<evidence type="ECO:0000259" key="2">
    <source>
        <dbReference type="Pfam" id="PF13473"/>
    </source>
</evidence>
<sequence>MLIKMLVLAIAIGMIAFIVWWFFKNRTSEGVAAEMNASDQTQNVEVVVNGGYTPNQVVLKKGVPAQIIFHRKDPSGCLEQVVFPDFGINAALPVNEDYTVEIDTRKAGEFDYACGMNMFHGKVVVEP</sequence>
<keyword evidence="4" id="KW-1185">Reference proteome</keyword>
<accession>A0A0R1VZ57</accession>
<dbReference type="PATRIC" id="fig|1423735.3.peg.235"/>
<dbReference type="Proteomes" id="UP000051315">
    <property type="component" value="Unassembled WGS sequence"/>
</dbReference>
<protein>
    <recommendedName>
        <fullName evidence="2">EfeO-type cupredoxin-like domain-containing protein</fullName>
    </recommendedName>
</protein>
<feature type="transmembrane region" description="Helical" evidence="1">
    <location>
        <begin position="6"/>
        <end position="23"/>
    </location>
</feature>
<comment type="caution">
    <text evidence="3">The sequence shown here is derived from an EMBL/GenBank/DDBJ whole genome shotgun (WGS) entry which is preliminary data.</text>
</comment>
<dbReference type="STRING" id="1423735.FC15_GL000229"/>
<dbReference type="InterPro" id="IPR028096">
    <property type="entry name" value="EfeO_Cupredoxin"/>
</dbReference>
<organism evidence="3 4">
    <name type="scientific">Lapidilactobacillus concavus DSM 17758</name>
    <dbReference type="NCBI Taxonomy" id="1423735"/>
    <lineage>
        <taxon>Bacteria</taxon>
        <taxon>Bacillati</taxon>
        <taxon>Bacillota</taxon>
        <taxon>Bacilli</taxon>
        <taxon>Lactobacillales</taxon>
        <taxon>Lactobacillaceae</taxon>
        <taxon>Lapidilactobacillus</taxon>
    </lineage>
</organism>
<dbReference type="Gene3D" id="2.60.40.420">
    <property type="entry name" value="Cupredoxins - blue copper proteins"/>
    <property type="match status" value="1"/>
</dbReference>
<evidence type="ECO:0000313" key="4">
    <source>
        <dbReference type="Proteomes" id="UP000051315"/>
    </source>
</evidence>
<gene>
    <name evidence="3" type="ORF">FC15_GL000229</name>
</gene>
<dbReference type="EMBL" id="AZFX01000072">
    <property type="protein sequence ID" value="KRM08852.1"/>
    <property type="molecule type" value="Genomic_DNA"/>
</dbReference>
<keyword evidence="1" id="KW-0812">Transmembrane</keyword>
<name>A0A0R1VZ57_9LACO</name>
<keyword evidence="1" id="KW-1133">Transmembrane helix</keyword>